<dbReference type="InterPro" id="IPR000014">
    <property type="entry name" value="PAS"/>
</dbReference>
<dbReference type="InterPro" id="IPR003661">
    <property type="entry name" value="HisK_dim/P_dom"/>
</dbReference>
<dbReference type="PRINTS" id="PR00344">
    <property type="entry name" value="BCTRLSENSOR"/>
</dbReference>
<evidence type="ECO:0000256" key="2">
    <source>
        <dbReference type="ARBA" id="ARBA00004141"/>
    </source>
</evidence>
<dbReference type="GO" id="GO:0016020">
    <property type="term" value="C:membrane"/>
    <property type="evidence" value="ECO:0007669"/>
    <property type="project" value="UniProtKB-SubCell"/>
</dbReference>
<dbReference type="PANTHER" id="PTHR42878:SF7">
    <property type="entry name" value="SENSOR HISTIDINE KINASE GLRK"/>
    <property type="match status" value="1"/>
</dbReference>
<dbReference type="EMBL" id="CP003360">
    <property type="protein sequence ID" value="AFM25272.1"/>
    <property type="molecule type" value="Genomic_DNA"/>
</dbReference>
<dbReference type="PROSITE" id="PS50112">
    <property type="entry name" value="PAS"/>
    <property type="match status" value="1"/>
</dbReference>
<dbReference type="PROSITE" id="PS50109">
    <property type="entry name" value="HIS_KIN"/>
    <property type="match status" value="1"/>
</dbReference>
<keyword evidence="12" id="KW-0472">Membrane</keyword>
<feature type="domain" description="Histidine kinase" evidence="13">
    <location>
        <begin position="169"/>
        <end position="377"/>
    </location>
</feature>
<evidence type="ECO:0000256" key="4">
    <source>
        <dbReference type="ARBA" id="ARBA00022553"/>
    </source>
</evidence>
<evidence type="ECO:0000256" key="8">
    <source>
        <dbReference type="ARBA" id="ARBA00022777"/>
    </source>
</evidence>
<comment type="subcellular location">
    <subcellularLocation>
        <location evidence="2">Membrane</location>
        <topology evidence="2">Multi-pass membrane protein</topology>
    </subcellularLocation>
</comment>
<feature type="domain" description="PAS" evidence="14">
    <location>
        <begin position="17"/>
        <end position="59"/>
    </location>
</feature>
<dbReference type="SMART" id="SM00091">
    <property type="entry name" value="PAS"/>
    <property type="match status" value="1"/>
</dbReference>
<sequence>MTIQSDRVASPPTDGLDSILIHNILESMGDSLLVLGEHGQVLYANRATKDILGYSLDDLKTKGLKELFFVDPSNFDFNQVFLDAIWKKCINSYSEVDYHHPDGSVRRLAATTSYFLADGEHESFFIGFIALFKDVTEVFRLRRIEKELTEEKERIAKEKISSLQKLAMGVAHEIRNPVVTMGGFAARILRDLRNPEETRQYAKNILEDARTLEKIVDHVQLYCNLPPVNIRETNPTEAVLAAISALSSSAESENVTLMFRDLIHQKRTVCLDPDLVQMAVENLLENAIHFSPKDSTVEIGTYAHDDEFTIQVQDSGSGIEEKDKSFIFDPFYSTRRRGPGMGLAIVERIVSEHGGRLEVESAPGIGTVVRIILPQKSIPRIDESETN</sequence>
<organism evidence="15 16">
    <name type="scientific">Desulfomonile tiedjei (strain ATCC 49306 / DSM 6799 / DCB-1)</name>
    <dbReference type="NCBI Taxonomy" id="706587"/>
    <lineage>
        <taxon>Bacteria</taxon>
        <taxon>Pseudomonadati</taxon>
        <taxon>Thermodesulfobacteriota</taxon>
        <taxon>Desulfomonilia</taxon>
        <taxon>Desulfomonilales</taxon>
        <taxon>Desulfomonilaceae</taxon>
        <taxon>Desulfomonile</taxon>
    </lineage>
</organism>
<dbReference type="GO" id="GO:0007234">
    <property type="term" value="P:osmosensory signaling via phosphorelay pathway"/>
    <property type="evidence" value="ECO:0007669"/>
    <property type="project" value="TreeGrafter"/>
</dbReference>
<keyword evidence="7" id="KW-0547">Nucleotide-binding</keyword>
<dbReference type="KEGG" id="dti:Desti_2592"/>
<dbReference type="RefSeq" id="WP_014810414.1">
    <property type="nucleotide sequence ID" value="NC_018025.1"/>
</dbReference>
<dbReference type="eggNOG" id="COG5000">
    <property type="taxonomic scope" value="Bacteria"/>
</dbReference>
<dbReference type="Pfam" id="PF13426">
    <property type="entry name" value="PAS_9"/>
    <property type="match status" value="1"/>
</dbReference>
<evidence type="ECO:0000256" key="3">
    <source>
        <dbReference type="ARBA" id="ARBA00012438"/>
    </source>
</evidence>
<dbReference type="AlphaFoldDB" id="I4C6T1"/>
<gene>
    <name evidence="15" type="ordered locus">Desti_2592</name>
</gene>
<dbReference type="InterPro" id="IPR005467">
    <property type="entry name" value="His_kinase_dom"/>
</dbReference>
<dbReference type="InterPro" id="IPR004358">
    <property type="entry name" value="Sig_transdc_His_kin-like_C"/>
</dbReference>
<dbReference type="InterPro" id="IPR003594">
    <property type="entry name" value="HATPase_dom"/>
</dbReference>
<evidence type="ECO:0000259" key="14">
    <source>
        <dbReference type="PROSITE" id="PS50112"/>
    </source>
</evidence>
<dbReference type="GO" id="GO:0005524">
    <property type="term" value="F:ATP binding"/>
    <property type="evidence" value="ECO:0007669"/>
    <property type="project" value="UniProtKB-KW"/>
</dbReference>
<dbReference type="SUPFAM" id="SSF47384">
    <property type="entry name" value="Homodimeric domain of signal transducing histidine kinase"/>
    <property type="match status" value="1"/>
</dbReference>
<dbReference type="Pfam" id="PF02518">
    <property type="entry name" value="HATPase_c"/>
    <property type="match status" value="1"/>
</dbReference>
<dbReference type="PANTHER" id="PTHR42878">
    <property type="entry name" value="TWO-COMPONENT HISTIDINE KINASE"/>
    <property type="match status" value="1"/>
</dbReference>
<keyword evidence="6" id="KW-0812">Transmembrane</keyword>
<evidence type="ECO:0000256" key="12">
    <source>
        <dbReference type="ARBA" id="ARBA00023136"/>
    </source>
</evidence>
<dbReference type="SUPFAM" id="SSF55785">
    <property type="entry name" value="PYP-like sensor domain (PAS domain)"/>
    <property type="match status" value="1"/>
</dbReference>
<dbReference type="NCBIfam" id="TIGR00229">
    <property type="entry name" value="sensory_box"/>
    <property type="match status" value="1"/>
</dbReference>
<evidence type="ECO:0000256" key="11">
    <source>
        <dbReference type="ARBA" id="ARBA00023012"/>
    </source>
</evidence>
<dbReference type="SMART" id="SM00388">
    <property type="entry name" value="HisKA"/>
    <property type="match status" value="1"/>
</dbReference>
<dbReference type="GO" id="GO:0000156">
    <property type="term" value="F:phosphorelay response regulator activity"/>
    <property type="evidence" value="ECO:0007669"/>
    <property type="project" value="TreeGrafter"/>
</dbReference>
<dbReference type="CDD" id="cd00082">
    <property type="entry name" value="HisKA"/>
    <property type="match status" value="1"/>
</dbReference>
<dbReference type="InterPro" id="IPR036890">
    <property type="entry name" value="HATPase_C_sf"/>
</dbReference>
<evidence type="ECO:0000256" key="7">
    <source>
        <dbReference type="ARBA" id="ARBA00022741"/>
    </source>
</evidence>
<comment type="catalytic activity">
    <reaction evidence="1">
        <text>ATP + protein L-histidine = ADP + protein N-phospho-L-histidine.</text>
        <dbReference type="EC" id="2.7.13.3"/>
    </reaction>
</comment>
<dbReference type="Pfam" id="PF00512">
    <property type="entry name" value="HisKA"/>
    <property type="match status" value="1"/>
</dbReference>
<dbReference type="SUPFAM" id="SSF55874">
    <property type="entry name" value="ATPase domain of HSP90 chaperone/DNA topoisomerase II/histidine kinase"/>
    <property type="match status" value="1"/>
</dbReference>
<dbReference type="GO" id="GO:0030295">
    <property type="term" value="F:protein kinase activator activity"/>
    <property type="evidence" value="ECO:0007669"/>
    <property type="project" value="TreeGrafter"/>
</dbReference>
<evidence type="ECO:0000259" key="13">
    <source>
        <dbReference type="PROSITE" id="PS50109"/>
    </source>
</evidence>
<keyword evidence="8" id="KW-0418">Kinase</keyword>
<evidence type="ECO:0000313" key="16">
    <source>
        <dbReference type="Proteomes" id="UP000006055"/>
    </source>
</evidence>
<dbReference type="InterPro" id="IPR050351">
    <property type="entry name" value="BphY/WalK/GraS-like"/>
</dbReference>
<dbReference type="SMART" id="SM00387">
    <property type="entry name" value="HATPase_c"/>
    <property type="match status" value="1"/>
</dbReference>
<keyword evidence="4" id="KW-0597">Phosphoprotein</keyword>
<keyword evidence="10" id="KW-1133">Transmembrane helix</keyword>
<dbReference type="InterPro" id="IPR036097">
    <property type="entry name" value="HisK_dim/P_sf"/>
</dbReference>
<keyword evidence="9" id="KW-0067">ATP-binding</keyword>
<dbReference type="Gene3D" id="3.30.450.20">
    <property type="entry name" value="PAS domain"/>
    <property type="match status" value="1"/>
</dbReference>
<dbReference type="CDD" id="cd00130">
    <property type="entry name" value="PAS"/>
    <property type="match status" value="1"/>
</dbReference>
<evidence type="ECO:0000256" key="5">
    <source>
        <dbReference type="ARBA" id="ARBA00022679"/>
    </source>
</evidence>
<dbReference type="STRING" id="706587.Desti_2592"/>
<evidence type="ECO:0000256" key="10">
    <source>
        <dbReference type="ARBA" id="ARBA00022989"/>
    </source>
</evidence>
<evidence type="ECO:0000256" key="6">
    <source>
        <dbReference type="ARBA" id="ARBA00022692"/>
    </source>
</evidence>
<evidence type="ECO:0000256" key="9">
    <source>
        <dbReference type="ARBA" id="ARBA00022840"/>
    </source>
</evidence>
<dbReference type="GO" id="GO:0000155">
    <property type="term" value="F:phosphorelay sensor kinase activity"/>
    <property type="evidence" value="ECO:0007669"/>
    <property type="project" value="InterPro"/>
</dbReference>
<evidence type="ECO:0000313" key="15">
    <source>
        <dbReference type="EMBL" id="AFM25272.1"/>
    </source>
</evidence>
<keyword evidence="11" id="KW-0902">Two-component regulatory system</keyword>
<reference evidence="16" key="1">
    <citation type="submission" date="2012-06" db="EMBL/GenBank/DDBJ databases">
        <title>Complete sequence of chromosome of Desulfomonile tiedjei DSM 6799.</title>
        <authorList>
            <person name="Lucas S."/>
            <person name="Copeland A."/>
            <person name="Lapidus A."/>
            <person name="Glavina del Rio T."/>
            <person name="Dalin E."/>
            <person name="Tice H."/>
            <person name="Bruce D."/>
            <person name="Goodwin L."/>
            <person name="Pitluck S."/>
            <person name="Peters L."/>
            <person name="Ovchinnikova G."/>
            <person name="Zeytun A."/>
            <person name="Lu M."/>
            <person name="Kyrpides N."/>
            <person name="Mavromatis K."/>
            <person name="Ivanova N."/>
            <person name="Brettin T."/>
            <person name="Detter J.C."/>
            <person name="Han C."/>
            <person name="Larimer F."/>
            <person name="Land M."/>
            <person name="Hauser L."/>
            <person name="Markowitz V."/>
            <person name="Cheng J.-F."/>
            <person name="Hugenholtz P."/>
            <person name="Woyke T."/>
            <person name="Wu D."/>
            <person name="Spring S."/>
            <person name="Schroeder M."/>
            <person name="Brambilla E."/>
            <person name="Klenk H.-P."/>
            <person name="Eisen J.A."/>
        </authorList>
    </citation>
    <scope>NUCLEOTIDE SEQUENCE [LARGE SCALE GENOMIC DNA]</scope>
    <source>
        <strain evidence="16">ATCC 49306 / DSM 6799 / DCB-1</strain>
    </source>
</reference>
<dbReference type="HOGENOM" id="CLU_000445_114_39_7"/>
<accession>I4C6T1</accession>
<dbReference type="InterPro" id="IPR035965">
    <property type="entry name" value="PAS-like_dom_sf"/>
</dbReference>
<keyword evidence="5" id="KW-0808">Transferase</keyword>
<dbReference type="Proteomes" id="UP000006055">
    <property type="component" value="Chromosome"/>
</dbReference>
<dbReference type="Gene3D" id="1.10.287.130">
    <property type="match status" value="1"/>
</dbReference>
<name>I4C6T1_DESTA</name>
<keyword evidence="16" id="KW-1185">Reference proteome</keyword>
<dbReference type="OrthoDB" id="5448087at2"/>
<evidence type="ECO:0000256" key="1">
    <source>
        <dbReference type="ARBA" id="ARBA00000085"/>
    </source>
</evidence>
<proteinExistence type="predicted"/>
<dbReference type="Gene3D" id="3.30.565.10">
    <property type="entry name" value="Histidine kinase-like ATPase, C-terminal domain"/>
    <property type="match status" value="1"/>
</dbReference>
<dbReference type="EC" id="2.7.13.3" evidence="3"/>
<protein>
    <recommendedName>
        <fullName evidence="3">histidine kinase</fullName>
        <ecNumber evidence="3">2.7.13.3</ecNumber>
    </recommendedName>
</protein>